<evidence type="ECO:0000313" key="3">
    <source>
        <dbReference type="Proteomes" id="UP000701801"/>
    </source>
</evidence>
<gene>
    <name evidence="2" type="ORF">HYALB_00006788</name>
</gene>
<evidence type="ECO:0000256" key="1">
    <source>
        <dbReference type="SAM" id="SignalP"/>
    </source>
</evidence>
<reference evidence="2" key="1">
    <citation type="submission" date="2021-07" db="EMBL/GenBank/DDBJ databases">
        <authorList>
            <person name="Durling M."/>
        </authorList>
    </citation>
    <scope>NUCLEOTIDE SEQUENCE</scope>
</reference>
<dbReference type="AlphaFoldDB" id="A0A9N9QDS7"/>
<name>A0A9N9QDS7_9HELO</name>
<keyword evidence="3" id="KW-1185">Reference proteome</keyword>
<keyword evidence="1" id="KW-0732">Signal</keyword>
<accession>A0A9N9QDS7</accession>
<sequence length="160" mass="17186">MLLSIPVIATLLSVAVANPTPQIPPLGENNKWFVTKWGAFCDPGGICRFGFDIRGDEKVGKINVPKFTANCAATDVRIDGNKVACRITDPASYPSGNVREVFAGLISGDPAITEDVKLAIDYKFKEIGGLESTWIISATDGVFFAGAQDFDIPTESFQKV</sequence>
<organism evidence="2 3">
    <name type="scientific">Hymenoscyphus albidus</name>
    <dbReference type="NCBI Taxonomy" id="595503"/>
    <lineage>
        <taxon>Eukaryota</taxon>
        <taxon>Fungi</taxon>
        <taxon>Dikarya</taxon>
        <taxon>Ascomycota</taxon>
        <taxon>Pezizomycotina</taxon>
        <taxon>Leotiomycetes</taxon>
        <taxon>Helotiales</taxon>
        <taxon>Helotiaceae</taxon>
        <taxon>Hymenoscyphus</taxon>
    </lineage>
</organism>
<comment type="caution">
    <text evidence="2">The sequence shown here is derived from an EMBL/GenBank/DDBJ whole genome shotgun (WGS) entry which is preliminary data.</text>
</comment>
<protein>
    <submittedName>
        <fullName evidence="2">Uncharacterized protein</fullName>
    </submittedName>
</protein>
<dbReference type="Proteomes" id="UP000701801">
    <property type="component" value="Unassembled WGS sequence"/>
</dbReference>
<feature type="signal peptide" evidence="1">
    <location>
        <begin position="1"/>
        <end position="17"/>
    </location>
</feature>
<feature type="chain" id="PRO_5040274059" evidence="1">
    <location>
        <begin position="18"/>
        <end position="160"/>
    </location>
</feature>
<proteinExistence type="predicted"/>
<evidence type="ECO:0000313" key="2">
    <source>
        <dbReference type="EMBL" id="CAG8983822.1"/>
    </source>
</evidence>
<dbReference type="EMBL" id="CAJVRM010000740">
    <property type="protein sequence ID" value="CAG8983822.1"/>
    <property type="molecule type" value="Genomic_DNA"/>
</dbReference>